<organism evidence="1 2">
    <name type="scientific">Veronia pacifica</name>
    <dbReference type="NCBI Taxonomy" id="1080227"/>
    <lineage>
        <taxon>Bacteria</taxon>
        <taxon>Pseudomonadati</taxon>
        <taxon>Pseudomonadota</taxon>
        <taxon>Gammaproteobacteria</taxon>
        <taxon>Vibrionales</taxon>
        <taxon>Vibrionaceae</taxon>
        <taxon>Veronia</taxon>
    </lineage>
</organism>
<accession>A0A1C3EL75</accession>
<evidence type="ECO:0000313" key="1">
    <source>
        <dbReference type="EMBL" id="ODA33993.1"/>
    </source>
</evidence>
<name>A0A1C3EL75_9GAMM</name>
<dbReference type="RefSeq" id="WP_068901027.1">
    <property type="nucleotide sequence ID" value="NZ_JBHUIF010000013.1"/>
</dbReference>
<gene>
    <name evidence="1" type="ORF">A8L45_08075</name>
</gene>
<dbReference type="EMBL" id="LYBM01000011">
    <property type="protein sequence ID" value="ODA33993.1"/>
    <property type="molecule type" value="Genomic_DNA"/>
</dbReference>
<sequence>MTPIDWLGVETEYRKGVESNRKIAKTYGISEAAIRRQAKKHGWVRDNGQVKRERVRAHFAGIALPDVEDQPEAVVEAIEQAASDDIRDMDIGLDNARLALGLVNKTLRDLMANEQACRLLMADAKNLKLLTETNRLNIDIIRKIRGLDEPGGQEREMSEAEIDARIAELRKKL</sequence>
<comment type="caution">
    <text evidence="1">The sequence shown here is derived from an EMBL/GenBank/DDBJ whole genome shotgun (WGS) entry which is preliminary data.</text>
</comment>
<protein>
    <recommendedName>
        <fullName evidence="3">Terminase</fullName>
    </recommendedName>
</protein>
<dbReference type="AlphaFoldDB" id="A0A1C3EL75"/>
<dbReference type="STRING" id="1080227.A8L45_08075"/>
<dbReference type="Proteomes" id="UP000094936">
    <property type="component" value="Unassembled WGS sequence"/>
</dbReference>
<keyword evidence="2" id="KW-1185">Reference proteome</keyword>
<evidence type="ECO:0008006" key="3">
    <source>
        <dbReference type="Google" id="ProtNLM"/>
    </source>
</evidence>
<proteinExistence type="predicted"/>
<dbReference type="OrthoDB" id="8641910at2"/>
<evidence type="ECO:0000313" key="2">
    <source>
        <dbReference type="Proteomes" id="UP000094936"/>
    </source>
</evidence>
<reference evidence="1 2" key="1">
    <citation type="submission" date="2016-05" db="EMBL/GenBank/DDBJ databases">
        <title>Genomic Taxonomy of the Vibrionaceae.</title>
        <authorList>
            <person name="Gomez-Gil B."/>
            <person name="Enciso-Ibarra J."/>
        </authorList>
    </citation>
    <scope>NUCLEOTIDE SEQUENCE [LARGE SCALE GENOMIC DNA]</scope>
    <source>
        <strain evidence="1 2">CAIM 1920</strain>
    </source>
</reference>